<sequence>MENRLSELKTYLKQNDWQGGVITSRNNIFYLSGFDYEPHERFVGIFIFPEKDPLFVLPNMEVSMLLENNWNAPYLGYEDSENIWEKLEGYLGEFGEIENFAVENSQITFSTIKKLQALLPNGEFQNIDEKLSKMRMVKSEKEIENLRVAAEFADFAIGVGINALKEGISELEVLGEIEYQLKKKGIREMSFSAMVLFGENASNPHGVTGENTLQKGDSVIFDLGVKYNGYSSDITRTVFFKETNEQMENIYNTVLQANLAAIEKCKVGNKIGEIDKVARKVISGEGYQKYFPHRIGHGLGIDVHEEPSLHANNHETLIKGMVLTVEPGIYISTLGGVRIEDDIVITENGVEILTKFSKELQIVKG</sequence>
<evidence type="ECO:0000313" key="9">
    <source>
        <dbReference type="EMBL" id="MFD2679437.1"/>
    </source>
</evidence>
<evidence type="ECO:0000259" key="7">
    <source>
        <dbReference type="Pfam" id="PF00557"/>
    </source>
</evidence>
<dbReference type="Pfam" id="PF01321">
    <property type="entry name" value="Creatinase_N"/>
    <property type="match status" value="1"/>
</dbReference>
<dbReference type="PANTHER" id="PTHR46112:SF10">
    <property type="entry name" value="DIPEPTIDASE YKVY-RELATED"/>
    <property type="match status" value="1"/>
</dbReference>
<dbReference type="Gene3D" id="3.40.350.10">
    <property type="entry name" value="Creatinase/prolidase N-terminal domain"/>
    <property type="match status" value="1"/>
</dbReference>
<dbReference type="InterPro" id="IPR000994">
    <property type="entry name" value="Pept_M24"/>
</dbReference>
<dbReference type="RefSeq" id="WP_377932070.1">
    <property type="nucleotide sequence ID" value="NZ_JBHUMF010000002.1"/>
</dbReference>
<dbReference type="InterPro" id="IPR036005">
    <property type="entry name" value="Creatinase/aminopeptidase-like"/>
</dbReference>
<evidence type="ECO:0000313" key="10">
    <source>
        <dbReference type="Proteomes" id="UP001597506"/>
    </source>
</evidence>
<reference evidence="10" key="1">
    <citation type="journal article" date="2019" name="Int. J. Syst. Evol. Microbiol.">
        <title>The Global Catalogue of Microorganisms (GCM) 10K type strain sequencing project: providing services to taxonomists for standard genome sequencing and annotation.</title>
        <authorList>
            <consortium name="The Broad Institute Genomics Platform"/>
            <consortium name="The Broad Institute Genome Sequencing Center for Infectious Disease"/>
            <person name="Wu L."/>
            <person name="Ma J."/>
        </authorList>
    </citation>
    <scope>NUCLEOTIDE SEQUENCE [LARGE SCALE GENOMIC DNA]</scope>
    <source>
        <strain evidence="10">KCTC 3913</strain>
    </source>
</reference>
<organism evidence="9 10">
    <name type="scientific">Bacillus seohaeanensis</name>
    <dbReference type="NCBI Taxonomy" id="284580"/>
    <lineage>
        <taxon>Bacteria</taxon>
        <taxon>Bacillati</taxon>
        <taxon>Bacillota</taxon>
        <taxon>Bacilli</taxon>
        <taxon>Bacillales</taxon>
        <taxon>Bacillaceae</taxon>
        <taxon>Bacillus</taxon>
    </lineage>
</organism>
<comment type="cofactor">
    <cofactor evidence="1">
        <name>Mn(2+)</name>
        <dbReference type="ChEBI" id="CHEBI:29035"/>
    </cofactor>
</comment>
<dbReference type="SUPFAM" id="SSF55920">
    <property type="entry name" value="Creatinase/aminopeptidase"/>
    <property type="match status" value="1"/>
</dbReference>
<dbReference type="InterPro" id="IPR029149">
    <property type="entry name" value="Creatin/AminoP/Spt16_N"/>
</dbReference>
<comment type="similarity">
    <text evidence="2 6">Belongs to the peptidase M24B family.</text>
</comment>
<comment type="caution">
    <text evidence="9">The sequence shown here is derived from an EMBL/GenBank/DDBJ whole genome shotgun (WGS) entry which is preliminary data.</text>
</comment>
<evidence type="ECO:0000256" key="2">
    <source>
        <dbReference type="ARBA" id="ARBA00008766"/>
    </source>
</evidence>
<accession>A0ABW5RLA3</accession>
<dbReference type="InterPro" id="IPR000587">
    <property type="entry name" value="Creatinase_N"/>
</dbReference>
<feature type="domain" description="Peptidase M24" evidence="7">
    <location>
        <begin position="144"/>
        <end position="347"/>
    </location>
</feature>
<evidence type="ECO:0000259" key="8">
    <source>
        <dbReference type="Pfam" id="PF01321"/>
    </source>
</evidence>
<keyword evidence="3 6" id="KW-0479">Metal-binding</keyword>
<evidence type="ECO:0000256" key="1">
    <source>
        <dbReference type="ARBA" id="ARBA00001936"/>
    </source>
</evidence>
<evidence type="ECO:0000256" key="4">
    <source>
        <dbReference type="ARBA" id="ARBA00022801"/>
    </source>
</evidence>
<evidence type="ECO:0000256" key="5">
    <source>
        <dbReference type="ARBA" id="ARBA00023211"/>
    </source>
</evidence>
<dbReference type="Pfam" id="PF00557">
    <property type="entry name" value="Peptidase_M24"/>
    <property type="match status" value="1"/>
</dbReference>
<dbReference type="InterPro" id="IPR050659">
    <property type="entry name" value="Peptidase_M24B"/>
</dbReference>
<keyword evidence="5" id="KW-0464">Manganese</keyword>
<dbReference type="SUPFAM" id="SSF53092">
    <property type="entry name" value="Creatinase/prolidase N-terminal domain"/>
    <property type="match status" value="1"/>
</dbReference>
<name>A0ABW5RLA3_9BACI</name>
<keyword evidence="4" id="KW-0378">Hydrolase</keyword>
<proteinExistence type="inferred from homology"/>
<dbReference type="InterPro" id="IPR001131">
    <property type="entry name" value="Peptidase_M24B_aminopep-P_CS"/>
</dbReference>
<dbReference type="PANTHER" id="PTHR46112">
    <property type="entry name" value="AMINOPEPTIDASE"/>
    <property type="match status" value="1"/>
</dbReference>
<gene>
    <name evidence="9" type="ORF">ACFSUL_01600</name>
</gene>
<dbReference type="EMBL" id="JBHUMF010000002">
    <property type="protein sequence ID" value="MFD2679437.1"/>
    <property type="molecule type" value="Genomic_DNA"/>
</dbReference>
<dbReference type="CDD" id="cd01092">
    <property type="entry name" value="APP-like"/>
    <property type="match status" value="1"/>
</dbReference>
<evidence type="ECO:0000256" key="6">
    <source>
        <dbReference type="RuleBase" id="RU000590"/>
    </source>
</evidence>
<evidence type="ECO:0000256" key="3">
    <source>
        <dbReference type="ARBA" id="ARBA00022723"/>
    </source>
</evidence>
<dbReference type="Gene3D" id="3.90.230.10">
    <property type="entry name" value="Creatinase/methionine aminopeptidase superfamily"/>
    <property type="match status" value="1"/>
</dbReference>
<feature type="domain" description="Creatinase N-terminal" evidence="8">
    <location>
        <begin position="4"/>
        <end position="137"/>
    </location>
</feature>
<protein>
    <submittedName>
        <fullName evidence="9">M24 family metallopeptidase</fullName>
    </submittedName>
</protein>
<keyword evidence="10" id="KW-1185">Reference proteome</keyword>
<dbReference type="Proteomes" id="UP001597506">
    <property type="component" value="Unassembled WGS sequence"/>
</dbReference>
<dbReference type="PROSITE" id="PS00491">
    <property type="entry name" value="PROLINE_PEPTIDASE"/>
    <property type="match status" value="1"/>
</dbReference>